<evidence type="ECO:0000259" key="2">
    <source>
        <dbReference type="PROSITE" id="PS50011"/>
    </source>
</evidence>
<feature type="domain" description="Protein kinase" evidence="2">
    <location>
        <begin position="37"/>
        <end position="291"/>
    </location>
</feature>
<feature type="compositionally biased region" description="Polar residues" evidence="1">
    <location>
        <begin position="10"/>
        <end position="19"/>
    </location>
</feature>
<organism evidence="3 4">
    <name type="scientific">Tritrichomonas musculus</name>
    <dbReference type="NCBI Taxonomy" id="1915356"/>
    <lineage>
        <taxon>Eukaryota</taxon>
        <taxon>Metamonada</taxon>
        <taxon>Parabasalia</taxon>
        <taxon>Tritrichomonadida</taxon>
        <taxon>Tritrichomonadidae</taxon>
        <taxon>Tritrichomonas</taxon>
    </lineage>
</organism>
<dbReference type="Proteomes" id="UP001470230">
    <property type="component" value="Unassembled WGS sequence"/>
</dbReference>
<reference evidence="3 4" key="1">
    <citation type="submission" date="2024-04" db="EMBL/GenBank/DDBJ databases">
        <title>Tritrichomonas musculus Genome.</title>
        <authorList>
            <person name="Alves-Ferreira E."/>
            <person name="Grigg M."/>
            <person name="Lorenzi H."/>
            <person name="Galac M."/>
        </authorList>
    </citation>
    <scope>NUCLEOTIDE SEQUENCE [LARGE SCALE GENOMIC DNA]</scope>
    <source>
        <strain evidence="3 4">EAF2021</strain>
    </source>
</reference>
<accession>A0ABR2H7H6</accession>
<dbReference type="EMBL" id="JAPFFF010000039">
    <property type="protein sequence ID" value="KAK8842189.1"/>
    <property type="molecule type" value="Genomic_DNA"/>
</dbReference>
<dbReference type="Gene3D" id="1.10.510.10">
    <property type="entry name" value="Transferase(Phosphotransferase) domain 1"/>
    <property type="match status" value="1"/>
</dbReference>
<proteinExistence type="predicted"/>
<feature type="region of interest" description="Disordered" evidence="1">
    <location>
        <begin position="1"/>
        <end position="20"/>
    </location>
</feature>
<sequence>MSQNKEDQSDPNQKIQTESLTEEKEKLNLRAIKISDLELESEISQRMTTCVYRAKHIQTNKIFALKKIGYMDTIQQISNVVNEYHQLRDLRHPNIIPIYASFYSKGFLYILSELIAGCTLSDILQVSPQIPENILGIFAYQFLQGLKFLKSNHKFHKNLKPSNIFVTDKSEVKIDHPCLFSKSLNLFQSIPGPLCYLAPEVLREESYCFESDIWSFGLIVFQCVFGQFPLIDLNNPKVSNIWKIIANRSTDVDVKLPPFYSSELVDFISGCLKMDPKERANVDDLLNHEWIKRVNNEENQKEFIKWNESLQAQISQAK</sequence>
<dbReference type="PANTHER" id="PTHR24361:SF785">
    <property type="entry name" value="DUAL SPECIFICITY MITOGEN-ACTIVATED PROTEIN KINASE KINASE 1"/>
    <property type="match status" value="1"/>
</dbReference>
<comment type="caution">
    <text evidence="3">The sequence shown here is derived from an EMBL/GenBank/DDBJ whole genome shotgun (WGS) entry which is preliminary data.</text>
</comment>
<dbReference type="InterPro" id="IPR000719">
    <property type="entry name" value="Prot_kinase_dom"/>
</dbReference>
<dbReference type="InterPro" id="IPR011009">
    <property type="entry name" value="Kinase-like_dom_sf"/>
</dbReference>
<dbReference type="InterPro" id="IPR053235">
    <property type="entry name" value="Ser_Thr_kinase"/>
</dbReference>
<name>A0ABR2H7H6_9EUKA</name>
<keyword evidence="4" id="KW-1185">Reference proteome</keyword>
<dbReference type="PANTHER" id="PTHR24361">
    <property type="entry name" value="MITOGEN-ACTIVATED KINASE KINASE KINASE"/>
    <property type="match status" value="1"/>
</dbReference>
<dbReference type="PIRSF" id="PIRSF000654">
    <property type="entry name" value="Integrin-linked_kinase"/>
    <property type="match status" value="1"/>
</dbReference>
<gene>
    <name evidence="3" type="ORF">M9Y10_026420</name>
</gene>
<dbReference type="SUPFAM" id="SSF56112">
    <property type="entry name" value="Protein kinase-like (PK-like)"/>
    <property type="match status" value="1"/>
</dbReference>
<dbReference type="PROSITE" id="PS50011">
    <property type="entry name" value="PROTEIN_KINASE_DOM"/>
    <property type="match status" value="1"/>
</dbReference>
<evidence type="ECO:0000256" key="1">
    <source>
        <dbReference type="SAM" id="MobiDB-lite"/>
    </source>
</evidence>
<protein>
    <recommendedName>
        <fullName evidence="2">Protein kinase domain-containing protein</fullName>
    </recommendedName>
</protein>
<evidence type="ECO:0000313" key="4">
    <source>
        <dbReference type="Proteomes" id="UP001470230"/>
    </source>
</evidence>
<dbReference type="Pfam" id="PF00069">
    <property type="entry name" value="Pkinase"/>
    <property type="match status" value="1"/>
</dbReference>
<evidence type="ECO:0000313" key="3">
    <source>
        <dbReference type="EMBL" id="KAK8842189.1"/>
    </source>
</evidence>